<evidence type="ECO:0000313" key="20">
    <source>
        <dbReference type="EMBL" id="KAF2456553.1"/>
    </source>
</evidence>
<dbReference type="GO" id="GO:0031533">
    <property type="term" value="C:mRNA capping enzyme complex"/>
    <property type="evidence" value="ECO:0007669"/>
    <property type="project" value="InterPro"/>
</dbReference>
<dbReference type="GO" id="GO:0005524">
    <property type="term" value="F:ATP binding"/>
    <property type="evidence" value="ECO:0007669"/>
    <property type="project" value="InterPro"/>
</dbReference>
<feature type="active site" description="N6-GMP-lysine intermediate" evidence="17">
    <location>
        <position position="63"/>
    </location>
</feature>
<evidence type="ECO:0000256" key="16">
    <source>
        <dbReference type="PIRNR" id="PIRNR036959"/>
    </source>
</evidence>
<comment type="subunit">
    <text evidence="15">Heterodimer. The mRNA-capping enzyme is composed of two separate chains alpha and beta, respectively a mRNA guanylyltransferase and an mRNA 5'-triphosphate monophosphatase.</text>
</comment>
<comment type="catalytic activity">
    <reaction evidence="14">
        <text>a 5'-end diphospho-ribonucleoside in mRNA + GTP + H(+) = a 5'-end (5'-triphosphoguanosine)-ribonucleoside in mRNA + diphosphate</text>
        <dbReference type="Rhea" id="RHEA:67012"/>
        <dbReference type="Rhea" id="RHEA-COMP:17165"/>
        <dbReference type="Rhea" id="RHEA-COMP:17166"/>
        <dbReference type="ChEBI" id="CHEBI:15378"/>
        <dbReference type="ChEBI" id="CHEBI:33019"/>
        <dbReference type="ChEBI" id="CHEBI:37565"/>
        <dbReference type="ChEBI" id="CHEBI:167616"/>
        <dbReference type="ChEBI" id="CHEBI:167617"/>
        <dbReference type="EC" id="2.7.7.50"/>
    </reaction>
    <physiologicalReaction direction="left-to-right" evidence="14">
        <dbReference type="Rhea" id="RHEA:67013"/>
    </physiologicalReaction>
</comment>
<evidence type="ECO:0000256" key="5">
    <source>
        <dbReference type="ARBA" id="ARBA00022664"/>
    </source>
</evidence>
<evidence type="ECO:0000256" key="8">
    <source>
        <dbReference type="ARBA" id="ARBA00022741"/>
    </source>
</evidence>
<dbReference type="InterPro" id="IPR001339">
    <property type="entry name" value="mRNA_cap_enzyme_adenylation"/>
</dbReference>
<dbReference type="GO" id="GO:0006281">
    <property type="term" value="P:DNA repair"/>
    <property type="evidence" value="ECO:0007669"/>
    <property type="project" value="InterPro"/>
</dbReference>
<keyword evidence="7 16" id="KW-0548">Nucleotidyltransferase</keyword>
<evidence type="ECO:0000256" key="11">
    <source>
        <dbReference type="ARBA" id="ARBA00023242"/>
    </source>
</evidence>
<dbReference type="GO" id="GO:0006370">
    <property type="term" value="P:7-methylguanosine mRNA capping"/>
    <property type="evidence" value="ECO:0007669"/>
    <property type="project" value="UniProtKB-KW"/>
</dbReference>
<dbReference type="Gene3D" id="2.40.50.140">
    <property type="entry name" value="Nucleic acid-binding proteins"/>
    <property type="match status" value="1"/>
</dbReference>
<dbReference type="PANTHER" id="PTHR10367:SF17">
    <property type="entry name" value="MRNA-CAPPING ENZYME"/>
    <property type="match status" value="1"/>
</dbReference>
<dbReference type="CDD" id="cd07895">
    <property type="entry name" value="Adenylation_mRNA_capping"/>
    <property type="match status" value="1"/>
</dbReference>
<dbReference type="PROSITE" id="PS50160">
    <property type="entry name" value="DNA_LIGASE_A3"/>
    <property type="match status" value="1"/>
</dbReference>
<dbReference type="PANTHER" id="PTHR10367">
    <property type="entry name" value="MRNA-CAPPING ENZYME"/>
    <property type="match status" value="1"/>
</dbReference>
<dbReference type="InterPro" id="IPR017075">
    <property type="entry name" value="mRNA_cap_enzyme_alpha"/>
</dbReference>
<dbReference type="InterPro" id="IPR051029">
    <property type="entry name" value="mRNA_Capping_Enz/RNA_Phosphat"/>
</dbReference>
<dbReference type="GO" id="GO:0005525">
    <property type="term" value="F:GTP binding"/>
    <property type="evidence" value="ECO:0007669"/>
    <property type="project" value="UniProtKB-KW"/>
</dbReference>
<accession>A0A6A6NZ70</accession>
<feature type="compositionally biased region" description="Low complexity" evidence="18">
    <location>
        <begin position="389"/>
        <end position="400"/>
    </location>
</feature>
<evidence type="ECO:0000256" key="18">
    <source>
        <dbReference type="SAM" id="MobiDB-lite"/>
    </source>
</evidence>
<comment type="function">
    <text evidence="16">Second step of mRNA capping. Transfer of the GMP moiety of GTP to the 5'-end of RNA via an enzyme-GMP covalent reaction intermediate.</text>
</comment>
<dbReference type="SUPFAM" id="SSF56091">
    <property type="entry name" value="DNA ligase/mRNA capping enzyme, catalytic domain"/>
    <property type="match status" value="1"/>
</dbReference>
<dbReference type="InterPro" id="IPR012310">
    <property type="entry name" value="DNA_ligase_ATP-dep_cent"/>
</dbReference>
<dbReference type="GO" id="GO:0004484">
    <property type="term" value="F:mRNA guanylyltransferase activity"/>
    <property type="evidence" value="ECO:0007669"/>
    <property type="project" value="UniProtKB-EC"/>
</dbReference>
<keyword evidence="11 16" id="KW-0539">Nucleus</keyword>
<dbReference type="GO" id="GO:0003910">
    <property type="term" value="F:DNA ligase (ATP) activity"/>
    <property type="evidence" value="ECO:0007669"/>
    <property type="project" value="InterPro"/>
</dbReference>
<dbReference type="Gene3D" id="3.30.470.30">
    <property type="entry name" value="DNA ligase/mRNA capping enzyme"/>
    <property type="match status" value="1"/>
</dbReference>
<evidence type="ECO:0000256" key="17">
    <source>
        <dbReference type="PIRSR" id="PIRSR036959-1"/>
    </source>
</evidence>
<evidence type="ECO:0000313" key="21">
    <source>
        <dbReference type="Proteomes" id="UP000799766"/>
    </source>
</evidence>
<comment type="subcellular location">
    <subcellularLocation>
        <location evidence="1 16">Nucleus</location>
    </subcellularLocation>
</comment>
<evidence type="ECO:0000256" key="14">
    <source>
        <dbReference type="ARBA" id="ARBA00044624"/>
    </source>
</evidence>
<proteinExistence type="inferred from homology"/>
<dbReference type="Pfam" id="PF03919">
    <property type="entry name" value="mRNA_cap_C"/>
    <property type="match status" value="1"/>
</dbReference>
<keyword evidence="9 16" id="KW-0506">mRNA capping</keyword>
<keyword evidence="8 16" id="KW-0547">Nucleotide-binding</keyword>
<evidence type="ECO:0000256" key="13">
    <source>
        <dbReference type="ARBA" id="ARBA00030702"/>
    </source>
</evidence>
<dbReference type="PIRSF" id="PIRSF036959">
    <property type="entry name" value="mRNA_cap_alpha"/>
    <property type="match status" value="1"/>
</dbReference>
<comment type="similarity">
    <text evidence="2 16">Belongs to the eukaryotic GTase family.</text>
</comment>
<dbReference type="Pfam" id="PF01331">
    <property type="entry name" value="mRNA_cap_enzyme"/>
    <property type="match status" value="1"/>
</dbReference>
<name>A0A6A6NZ70_9PEZI</name>
<organism evidence="20 21">
    <name type="scientific">Lineolata rhizophorae</name>
    <dbReference type="NCBI Taxonomy" id="578093"/>
    <lineage>
        <taxon>Eukaryota</taxon>
        <taxon>Fungi</taxon>
        <taxon>Dikarya</taxon>
        <taxon>Ascomycota</taxon>
        <taxon>Pezizomycotina</taxon>
        <taxon>Dothideomycetes</taxon>
        <taxon>Dothideomycetes incertae sedis</taxon>
        <taxon>Lineolatales</taxon>
        <taxon>Lineolataceae</taxon>
        <taxon>Lineolata</taxon>
    </lineage>
</organism>
<evidence type="ECO:0000259" key="19">
    <source>
        <dbReference type="PROSITE" id="PS50160"/>
    </source>
</evidence>
<dbReference type="InterPro" id="IPR012340">
    <property type="entry name" value="NA-bd_OB-fold"/>
</dbReference>
<feature type="domain" description="ATP-dependent DNA ligase family profile" evidence="19">
    <location>
        <begin position="135"/>
        <end position="251"/>
    </location>
</feature>
<evidence type="ECO:0000256" key="9">
    <source>
        <dbReference type="ARBA" id="ARBA00023042"/>
    </source>
</evidence>
<evidence type="ECO:0000256" key="1">
    <source>
        <dbReference type="ARBA" id="ARBA00004123"/>
    </source>
</evidence>
<evidence type="ECO:0000256" key="15">
    <source>
        <dbReference type="ARBA" id="ARBA00047082"/>
    </source>
</evidence>
<evidence type="ECO:0000256" key="4">
    <source>
        <dbReference type="ARBA" id="ARBA00019171"/>
    </source>
</evidence>
<evidence type="ECO:0000256" key="3">
    <source>
        <dbReference type="ARBA" id="ARBA00012475"/>
    </source>
</evidence>
<keyword evidence="5 16" id="KW-0507">mRNA processing</keyword>
<keyword evidence="21" id="KW-1185">Reference proteome</keyword>
<dbReference type="EMBL" id="MU001683">
    <property type="protein sequence ID" value="KAF2456553.1"/>
    <property type="molecule type" value="Genomic_DNA"/>
</dbReference>
<evidence type="ECO:0000256" key="6">
    <source>
        <dbReference type="ARBA" id="ARBA00022679"/>
    </source>
</evidence>
<feature type="region of interest" description="Disordered" evidence="18">
    <location>
        <begin position="373"/>
        <end position="435"/>
    </location>
</feature>
<protein>
    <recommendedName>
        <fullName evidence="4 16">mRNA-capping enzyme subunit alpha</fullName>
        <ecNumber evidence="3 16">2.7.7.50</ecNumber>
    </recommendedName>
    <alternativeName>
        <fullName evidence="12 16">GTP--RNA guanylyltransferase</fullName>
    </alternativeName>
    <alternativeName>
        <fullName evidence="13 16">mRNA guanylyltransferase</fullName>
    </alternativeName>
</protein>
<dbReference type="GO" id="GO:0006310">
    <property type="term" value="P:DNA recombination"/>
    <property type="evidence" value="ECO:0007669"/>
    <property type="project" value="InterPro"/>
</dbReference>
<keyword evidence="6 16" id="KW-0808">Transferase</keyword>
<evidence type="ECO:0000256" key="7">
    <source>
        <dbReference type="ARBA" id="ARBA00022695"/>
    </source>
</evidence>
<dbReference type="AlphaFoldDB" id="A0A6A6NZ70"/>
<dbReference type="EC" id="2.7.7.50" evidence="3 16"/>
<reference evidence="20" key="1">
    <citation type="journal article" date="2020" name="Stud. Mycol.">
        <title>101 Dothideomycetes genomes: a test case for predicting lifestyles and emergence of pathogens.</title>
        <authorList>
            <person name="Haridas S."/>
            <person name="Albert R."/>
            <person name="Binder M."/>
            <person name="Bloem J."/>
            <person name="Labutti K."/>
            <person name="Salamov A."/>
            <person name="Andreopoulos B."/>
            <person name="Baker S."/>
            <person name="Barry K."/>
            <person name="Bills G."/>
            <person name="Bluhm B."/>
            <person name="Cannon C."/>
            <person name="Castanera R."/>
            <person name="Culley D."/>
            <person name="Daum C."/>
            <person name="Ezra D."/>
            <person name="Gonzalez J."/>
            <person name="Henrissat B."/>
            <person name="Kuo A."/>
            <person name="Liang C."/>
            <person name="Lipzen A."/>
            <person name="Lutzoni F."/>
            <person name="Magnuson J."/>
            <person name="Mondo S."/>
            <person name="Nolan M."/>
            <person name="Ohm R."/>
            <person name="Pangilinan J."/>
            <person name="Park H.-J."/>
            <person name="Ramirez L."/>
            <person name="Alfaro M."/>
            <person name="Sun H."/>
            <person name="Tritt A."/>
            <person name="Yoshinaga Y."/>
            <person name="Zwiers L.-H."/>
            <person name="Turgeon B."/>
            <person name="Goodwin S."/>
            <person name="Spatafora J."/>
            <person name="Crous P."/>
            <person name="Grigoriev I."/>
        </authorList>
    </citation>
    <scope>NUCLEOTIDE SEQUENCE</scope>
    <source>
        <strain evidence="20">ATCC 16933</strain>
    </source>
</reference>
<dbReference type="Proteomes" id="UP000799766">
    <property type="component" value="Unassembled WGS sequence"/>
</dbReference>
<dbReference type="InterPro" id="IPR013846">
    <property type="entry name" value="mRNA_cap_enzyme_C"/>
</dbReference>
<keyword evidence="10 16" id="KW-0342">GTP-binding</keyword>
<evidence type="ECO:0000256" key="10">
    <source>
        <dbReference type="ARBA" id="ARBA00023134"/>
    </source>
</evidence>
<sequence>MTSTNTAIPGIAAEDGLNKLYRREVAQLLGVKNADHFPGAQPVSFGKHHMQELREREYWVCEKTDGLRCLLYCTHDDNSNELNFLVDRKYNFHWVRDLHLPKPHGAPPPNFHDMTLLDGELVLDTYPNGDHKLKYLAFDCLAFDGQSLTMKPAHSRIGYLTQNVIAPYTKFLQANPQAVKAQPFEVQFKQMMGTHRISQLIHQIVPNLKHGNDGLIFTCSSTPYVHGSDEHIIKWKPPHENTVDFKLYLGDFPAVDPGDGEPGLVPDYDAMPQLTLMVDHGKRKGYSPYAPLFVTDEEWEAMKRANTKLHGKIIECYQDEQGRWRFKKERDGTPHFRYDKSDSNFVAVVEKIERSIADGVTEDELLAHAHEFKTAKKQSAPPPPPQGQPQPQRQPSVAQPSQPPSAHPSAIKREREEDDDAGGGVKHRRTTEERD</sequence>
<dbReference type="SUPFAM" id="SSF50249">
    <property type="entry name" value="Nucleic acid-binding proteins"/>
    <property type="match status" value="1"/>
</dbReference>
<evidence type="ECO:0000256" key="12">
    <source>
        <dbReference type="ARBA" id="ARBA00029909"/>
    </source>
</evidence>
<evidence type="ECO:0000256" key="2">
    <source>
        <dbReference type="ARBA" id="ARBA00010237"/>
    </source>
</evidence>
<gene>
    <name evidence="20" type="ORF">BDY21DRAFT_347534</name>
</gene>
<dbReference type="OrthoDB" id="200924at2759"/>